<protein>
    <recommendedName>
        <fullName evidence="2">Response regulatory domain-containing protein</fullName>
    </recommendedName>
</protein>
<feature type="domain" description="Response regulatory" evidence="2">
    <location>
        <begin position="8"/>
        <end position="37"/>
    </location>
</feature>
<evidence type="ECO:0000313" key="3">
    <source>
        <dbReference type="EMBL" id="KPQ42185.1"/>
    </source>
</evidence>
<dbReference type="SUPFAM" id="SSF52172">
    <property type="entry name" value="CheY-like"/>
    <property type="match status" value="1"/>
</dbReference>
<comment type="caution">
    <text evidence="3">The sequence shown here is derived from an EMBL/GenBank/DDBJ whole genome shotgun (WGS) entry which is preliminary data.</text>
</comment>
<dbReference type="Proteomes" id="UP000050360">
    <property type="component" value="Unassembled WGS sequence"/>
</dbReference>
<dbReference type="Gene3D" id="3.40.50.2300">
    <property type="match status" value="1"/>
</dbReference>
<dbReference type="InterPro" id="IPR011006">
    <property type="entry name" value="CheY-like_superfamily"/>
</dbReference>
<comment type="caution">
    <text evidence="1">Lacks conserved residue(s) required for the propagation of feature annotation.</text>
</comment>
<evidence type="ECO:0000313" key="4">
    <source>
        <dbReference type="Proteomes" id="UP000050360"/>
    </source>
</evidence>
<accession>A0A0P8CHI0</accession>
<evidence type="ECO:0000259" key="2">
    <source>
        <dbReference type="PROSITE" id="PS50110"/>
    </source>
</evidence>
<dbReference type="EMBL" id="LKCM01000260">
    <property type="protein sequence ID" value="KPQ42185.1"/>
    <property type="molecule type" value="Genomic_DNA"/>
</dbReference>
<organism evidence="3 4">
    <name type="scientific">Candidatus Methanoperedens nitratireducens</name>
    <dbReference type="NCBI Taxonomy" id="1392998"/>
    <lineage>
        <taxon>Archaea</taxon>
        <taxon>Methanobacteriati</taxon>
        <taxon>Methanobacteriota</taxon>
        <taxon>Stenosarchaea group</taxon>
        <taxon>Methanomicrobia</taxon>
        <taxon>Methanosarcinales</taxon>
        <taxon>ANME-2 cluster</taxon>
        <taxon>Candidatus Methanoperedentaceae</taxon>
        <taxon>Candidatus Methanoperedens</taxon>
    </lineage>
</organism>
<dbReference type="InterPro" id="IPR001789">
    <property type="entry name" value="Sig_transdc_resp-reg_receiver"/>
</dbReference>
<name>A0A0P8CHI0_9EURY</name>
<dbReference type="GO" id="GO:0000160">
    <property type="term" value="P:phosphorelay signal transduction system"/>
    <property type="evidence" value="ECO:0007669"/>
    <property type="project" value="InterPro"/>
</dbReference>
<dbReference type="AlphaFoldDB" id="A0A0P8CHI0"/>
<sequence>MAQMAQMKVLIVEDNPLNMELVIEILKSSGFFVSRGN</sequence>
<gene>
    <name evidence="3" type="ORF">MPEBLZ_03271</name>
</gene>
<evidence type="ECO:0000256" key="1">
    <source>
        <dbReference type="PROSITE-ProRule" id="PRU00169"/>
    </source>
</evidence>
<reference evidence="3 4" key="1">
    <citation type="submission" date="2015-09" db="EMBL/GenBank/DDBJ databases">
        <title>A metagenomics-based metabolic model of nitrate-dependent anaerobic oxidation of methane by Methanoperedens-like archaea.</title>
        <authorList>
            <person name="Arshad A."/>
            <person name="Speth D.R."/>
            <person name="De Graaf R.M."/>
            <person name="Op Den Camp H.J."/>
            <person name="Jetten M.S."/>
            <person name="Welte C.U."/>
        </authorList>
    </citation>
    <scope>NUCLEOTIDE SEQUENCE [LARGE SCALE GENOMIC DNA]</scope>
</reference>
<proteinExistence type="predicted"/>
<dbReference type="PROSITE" id="PS50110">
    <property type="entry name" value="RESPONSE_REGULATORY"/>
    <property type="match status" value="1"/>
</dbReference>